<evidence type="ECO:0000313" key="10">
    <source>
        <dbReference type="Proteomes" id="UP000006174"/>
    </source>
</evidence>
<dbReference type="HOGENOM" id="CLU_117313_0_0_1"/>
<dbReference type="PANTHER" id="PTHR13254:SF0">
    <property type="entry name" value="GOLGIN SUBFAMILY A MEMBER 7_ERF4 DOMAIN-CONTAINING PROTEIN"/>
    <property type="match status" value="1"/>
</dbReference>
<dbReference type="AlphaFoldDB" id="I2FUK4"/>
<dbReference type="eggNOG" id="KOG4069">
    <property type="taxonomic scope" value="Eukaryota"/>
</dbReference>
<name>I2FUK4_USTHO</name>
<sequence length="176" mass="19706">MVDVEKPTTTTTPTPISPPKDSDAFYAPPTSSYYFGPPTSTSAFGEPVTGTPTIHLPKEIVRVERDYSAGELPQFHSSFPLELEGRISPTAFGEIINDLNSALISAHNPTKTWIDNSAAILSFYLTSLVFGTHYQREMKELEEWIGKTNKEQLEKVGLRMKNPKACGWQFVEIEYF</sequence>
<dbReference type="Pfam" id="PF10256">
    <property type="entry name" value="Erf4"/>
    <property type="match status" value="1"/>
</dbReference>
<evidence type="ECO:0000256" key="7">
    <source>
        <dbReference type="SAM" id="MobiDB-lite"/>
    </source>
</evidence>
<gene>
    <name evidence="9" type="ORF">UHOR_05833</name>
</gene>
<protein>
    <recommendedName>
        <fullName evidence="4">Ras modification protein ERF4</fullName>
    </recommendedName>
</protein>
<dbReference type="GO" id="GO:0031211">
    <property type="term" value="C:endoplasmic reticulum palmitoyltransferase complex"/>
    <property type="evidence" value="ECO:0007669"/>
    <property type="project" value="TreeGrafter"/>
</dbReference>
<evidence type="ECO:0000313" key="9">
    <source>
        <dbReference type="EMBL" id="CCF50597.1"/>
    </source>
</evidence>
<organism evidence="9 10">
    <name type="scientific">Ustilago hordei</name>
    <name type="common">Barley covered smut fungus</name>
    <dbReference type="NCBI Taxonomy" id="120017"/>
    <lineage>
        <taxon>Eukaryota</taxon>
        <taxon>Fungi</taxon>
        <taxon>Dikarya</taxon>
        <taxon>Basidiomycota</taxon>
        <taxon>Ustilaginomycotina</taxon>
        <taxon>Ustilaginomycetes</taxon>
        <taxon>Ustilaginales</taxon>
        <taxon>Ustilaginaceae</taxon>
        <taxon>Ustilago</taxon>
    </lineage>
</organism>
<dbReference type="OrthoDB" id="2190159at2759"/>
<dbReference type="InterPro" id="IPR019383">
    <property type="entry name" value="Golgin_A_7/ERF4"/>
</dbReference>
<accession>I2FUK4</accession>
<evidence type="ECO:0000256" key="5">
    <source>
        <dbReference type="ARBA" id="ARBA00022824"/>
    </source>
</evidence>
<dbReference type="EMBL" id="CAGI01000156">
    <property type="protein sequence ID" value="CCF50597.1"/>
    <property type="molecule type" value="Genomic_DNA"/>
</dbReference>
<keyword evidence="5" id="KW-0256">Endoplasmic reticulum</keyword>
<dbReference type="GO" id="GO:0005789">
    <property type="term" value="C:endoplasmic reticulum membrane"/>
    <property type="evidence" value="ECO:0007669"/>
    <property type="project" value="UniProtKB-SubCell"/>
</dbReference>
<dbReference type="Proteomes" id="UP000006174">
    <property type="component" value="Unassembled WGS sequence"/>
</dbReference>
<evidence type="ECO:0000259" key="8">
    <source>
        <dbReference type="Pfam" id="PF10256"/>
    </source>
</evidence>
<dbReference type="InterPro" id="IPR051371">
    <property type="entry name" value="Ras_palmitoyltransferase"/>
</dbReference>
<comment type="caution">
    <text evidence="9">The sequence shown here is derived from an EMBL/GenBank/DDBJ whole genome shotgun (WGS) entry which is preliminary data.</text>
</comment>
<keyword evidence="6" id="KW-0472">Membrane</keyword>
<comment type="similarity">
    <text evidence="2">Belongs to the ERF4 family.</text>
</comment>
<dbReference type="OMA" id="FIYICTE"/>
<evidence type="ECO:0000256" key="3">
    <source>
        <dbReference type="ARBA" id="ARBA00011396"/>
    </source>
</evidence>
<comment type="subunit">
    <text evidence="3">Interacts with ERF2.</text>
</comment>
<dbReference type="STRING" id="1128400.I2FUK4"/>
<dbReference type="PANTHER" id="PTHR13254">
    <property type="entry name" value="GOLGI AUTOANTIGEN, GOLGIN SUBFAMILY A, 7"/>
    <property type="match status" value="1"/>
</dbReference>
<feature type="region of interest" description="Disordered" evidence="7">
    <location>
        <begin position="1"/>
        <end position="29"/>
    </location>
</feature>
<evidence type="ECO:0000256" key="6">
    <source>
        <dbReference type="ARBA" id="ARBA00023136"/>
    </source>
</evidence>
<proteinExistence type="inferred from homology"/>
<keyword evidence="10" id="KW-1185">Reference proteome</keyword>
<evidence type="ECO:0000256" key="4">
    <source>
        <dbReference type="ARBA" id="ARBA00018463"/>
    </source>
</evidence>
<dbReference type="GO" id="GO:0006612">
    <property type="term" value="P:protein targeting to membrane"/>
    <property type="evidence" value="ECO:0007669"/>
    <property type="project" value="TreeGrafter"/>
</dbReference>
<evidence type="ECO:0000256" key="2">
    <source>
        <dbReference type="ARBA" id="ARBA00007732"/>
    </source>
</evidence>
<comment type="subcellular location">
    <subcellularLocation>
        <location evidence="1">Endoplasmic reticulum membrane</location>
        <topology evidence="1">Peripheral membrane protein</topology>
    </subcellularLocation>
</comment>
<evidence type="ECO:0000256" key="1">
    <source>
        <dbReference type="ARBA" id="ARBA00004406"/>
    </source>
</evidence>
<reference evidence="9 10" key="1">
    <citation type="journal article" date="2012" name="Plant Cell">
        <title>Genome comparison of barley and maize smut fungi reveals targeted loss of RNA silencing components and species-specific presence of transposable elements.</title>
        <authorList>
            <person name="Laurie J.D."/>
            <person name="Ali S."/>
            <person name="Linning R."/>
            <person name="Mannhaupt G."/>
            <person name="Wong P."/>
            <person name="Gueldener U."/>
            <person name="Muensterkoetter M."/>
            <person name="Moore R."/>
            <person name="Kahmann R."/>
            <person name="Bakkeren G."/>
            <person name="Schirawski J."/>
        </authorList>
    </citation>
    <scope>NUCLEOTIDE SEQUENCE [LARGE SCALE GENOMIC DNA]</scope>
    <source>
        <strain evidence="10">Uh4875-4</strain>
    </source>
</reference>
<feature type="domain" description="Golgin subfamily A member 7/ERF4" evidence="8">
    <location>
        <begin position="60"/>
        <end position="172"/>
    </location>
</feature>